<keyword evidence="2" id="KW-1185">Reference proteome</keyword>
<dbReference type="EMBL" id="CP036272">
    <property type="protein sequence ID" value="QDT59469.1"/>
    <property type="molecule type" value="Genomic_DNA"/>
</dbReference>
<dbReference type="Proteomes" id="UP000315003">
    <property type="component" value="Chromosome"/>
</dbReference>
<name>A0A517STL8_9BACT</name>
<dbReference type="AlphaFoldDB" id="A0A517STL8"/>
<proteinExistence type="predicted"/>
<sequence>MRKGHCGSTTAKTVTGCPSTKDLRTVQPFPTSGQIYTNFGLTLPTLEKQIGMEAGKAYSYVLSTVKPDHDKLRFEQHGSAPNFQGGLLTLCTCKHQMRANRSADDWQGIWIAGFTSRTIYDGKHWLFYLARIDSAHESHADLWQAMKARTRNAKVADRHFLGDIFRPKSPLPTGSARFTPNRYITPSAHAHRQHRGDRGWRNDINYRHADRYRHPPLLVADPSMTFIWDEPLIFFARNHCRNFYKWSSFSELVSNLRASR</sequence>
<accession>A0A517STL8</accession>
<gene>
    <name evidence="1" type="ORF">SV7mr_19760</name>
</gene>
<evidence type="ECO:0000313" key="2">
    <source>
        <dbReference type="Proteomes" id="UP000315003"/>
    </source>
</evidence>
<reference evidence="1 2" key="1">
    <citation type="submission" date="2019-02" db="EMBL/GenBank/DDBJ databases">
        <title>Deep-cultivation of Planctomycetes and their phenomic and genomic characterization uncovers novel biology.</title>
        <authorList>
            <person name="Wiegand S."/>
            <person name="Jogler M."/>
            <person name="Boedeker C."/>
            <person name="Pinto D."/>
            <person name="Vollmers J."/>
            <person name="Rivas-Marin E."/>
            <person name="Kohn T."/>
            <person name="Peeters S.H."/>
            <person name="Heuer A."/>
            <person name="Rast P."/>
            <person name="Oberbeckmann S."/>
            <person name="Bunk B."/>
            <person name="Jeske O."/>
            <person name="Meyerdierks A."/>
            <person name="Storesund J.E."/>
            <person name="Kallscheuer N."/>
            <person name="Luecker S."/>
            <person name="Lage O.M."/>
            <person name="Pohl T."/>
            <person name="Merkel B.J."/>
            <person name="Hornburger P."/>
            <person name="Mueller R.-W."/>
            <person name="Bruemmer F."/>
            <person name="Labrenz M."/>
            <person name="Spormann A.M."/>
            <person name="Op den Camp H."/>
            <person name="Overmann J."/>
            <person name="Amann R."/>
            <person name="Jetten M.S.M."/>
            <person name="Mascher T."/>
            <person name="Medema M.H."/>
            <person name="Devos D.P."/>
            <person name="Kaster A.-K."/>
            <person name="Ovreas L."/>
            <person name="Rohde M."/>
            <person name="Galperin M.Y."/>
            <person name="Jogler C."/>
        </authorList>
    </citation>
    <scope>NUCLEOTIDE SEQUENCE [LARGE SCALE GENOMIC DNA]</scope>
    <source>
        <strain evidence="1 2">SV_7m_r</strain>
    </source>
</reference>
<protein>
    <submittedName>
        <fullName evidence="1">Uncharacterized protein</fullName>
    </submittedName>
</protein>
<organism evidence="1 2">
    <name type="scientific">Stieleria bergensis</name>
    <dbReference type="NCBI Taxonomy" id="2528025"/>
    <lineage>
        <taxon>Bacteria</taxon>
        <taxon>Pseudomonadati</taxon>
        <taxon>Planctomycetota</taxon>
        <taxon>Planctomycetia</taxon>
        <taxon>Pirellulales</taxon>
        <taxon>Pirellulaceae</taxon>
        <taxon>Stieleria</taxon>
    </lineage>
</organism>
<evidence type="ECO:0000313" key="1">
    <source>
        <dbReference type="EMBL" id="QDT59469.1"/>
    </source>
</evidence>